<dbReference type="InterPro" id="IPR002575">
    <property type="entry name" value="Aminoglycoside_PTrfase"/>
</dbReference>
<evidence type="ECO:0000256" key="10">
    <source>
        <dbReference type="PIRNR" id="PIRNR000706"/>
    </source>
</evidence>
<evidence type="ECO:0000259" key="11">
    <source>
        <dbReference type="Pfam" id="PF01636"/>
    </source>
</evidence>
<dbReference type="PIRSF" id="PIRSF000706">
    <property type="entry name" value="Kanamycin_kin"/>
    <property type="match status" value="1"/>
</dbReference>
<dbReference type="SUPFAM" id="SSF56112">
    <property type="entry name" value="Protein kinase-like (PK-like)"/>
    <property type="match status" value="1"/>
</dbReference>
<keyword evidence="5 10" id="KW-0547">Nucleotide-binding</keyword>
<organism evidence="12 13">
    <name type="scientific">Brevundimonas faecalis</name>
    <dbReference type="NCBI Taxonomy" id="947378"/>
    <lineage>
        <taxon>Bacteria</taxon>
        <taxon>Pseudomonadati</taxon>
        <taxon>Pseudomonadota</taxon>
        <taxon>Alphaproteobacteria</taxon>
        <taxon>Caulobacterales</taxon>
        <taxon>Caulobacteraceae</taxon>
        <taxon>Brevundimonas</taxon>
    </lineage>
</organism>
<comment type="caution">
    <text evidence="12">The sequence shown here is derived from an EMBL/GenBank/DDBJ whole genome shotgun (WGS) entry which is preliminary data.</text>
</comment>
<evidence type="ECO:0000256" key="1">
    <source>
        <dbReference type="ARBA" id="ARBA00006219"/>
    </source>
</evidence>
<gene>
    <name evidence="12" type="ORF">ABIE19_000669</name>
</gene>
<dbReference type="InterPro" id="IPR024165">
    <property type="entry name" value="Kan/Strep_kinase"/>
</dbReference>
<dbReference type="Pfam" id="PF01636">
    <property type="entry name" value="APH"/>
    <property type="match status" value="1"/>
</dbReference>
<evidence type="ECO:0000313" key="13">
    <source>
        <dbReference type="Proteomes" id="UP001549313"/>
    </source>
</evidence>
<accession>A0ABV2R856</accession>
<keyword evidence="4 10" id="KW-0808">Transferase</keyword>
<evidence type="ECO:0000256" key="8">
    <source>
        <dbReference type="ARBA" id="ARBA00023251"/>
    </source>
</evidence>
<evidence type="ECO:0000256" key="9">
    <source>
        <dbReference type="ARBA" id="ARBA00048925"/>
    </source>
</evidence>
<dbReference type="EC" id="2.7.1.95" evidence="2"/>
<comment type="similarity">
    <text evidence="1 10">Belongs to the aminoglycoside phosphotransferase family.</text>
</comment>
<name>A0ABV2R856_9CAUL</name>
<comment type="catalytic activity">
    <reaction evidence="9">
        <text>kanamycin A + ATP = kanamycin 3'-phosphate + ADP + H(+)</text>
        <dbReference type="Rhea" id="RHEA:24256"/>
        <dbReference type="ChEBI" id="CHEBI:15378"/>
        <dbReference type="ChEBI" id="CHEBI:30616"/>
        <dbReference type="ChEBI" id="CHEBI:57909"/>
        <dbReference type="ChEBI" id="CHEBI:58214"/>
        <dbReference type="ChEBI" id="CHEBI:456216"/>
        <dbReference type="EC" id="2.7.1.95"/>
    </reaction>
</comment>
<keyword evidence="8 10" id="KW-0046">Antibiotic resistance</keyword>
<dbReference type="EMBL" id="JBEPTF010000001">
    <property type="protein sequence ID" value="MET4682760.1"/>
    <property type="molecule type" value="Genomic_DNA"/>
</dbReference>
<evidence type="ECO:0000256" key="5">
    <source>
        <dbReference type="ARBA" id="ARBA00022741"/>
    </source>
</evidence>
<protein>
    <recommendedName>
        <fullName evidence="3">Aminoglycoside 3'-phosphotransferase</fullName>
        <ecNumber evidence="2">2.7.1.95</ecNumber>
    </recommendedName>
</protein>
<evidence type="ECO:0000256" key="3">
    <source>
        <dbReference type="ARBA" id="ARBA00017903"/>
    </source>
</evidence>
<sequence length="260" mass="29171">MTDLPELPDDLASLLEGYDSVPDRNGRSSATVLFLESLERPPLVLKIEPRAEVEELPDEAERLAWLGGQGLPCPEVRVFRRTPTHNLLLMTRVPGEDLSATGERDPRACVLRLADALRRLHALPVADCPFDYRLPRRLEAAAARIAADAVDLEDFYEDRTDETPAQLLERLRRAPPTEEDLVVTHGDACTPNFVVEGERPAAYIDCGRLGVADRHQDLALAARTIESDLGPQWLAPFYARYGAQPDPARIEFYRLMDEFF</sequence>
<dbReference type="InterPro" id="IPR011009">
    <property type="entry name" value="Kinase-like_dom_sf"/>
</dbReference>
<dbReference type="InterPro" id="IPR051678">
    <property type="entry name" value="AGP_Transferase"/>
</dbReference>
<keyword evidence="13" id="KW-1185">Reference proteome</keyword>
<evidence type="ECO:0000256" key="7">
    <source>
        <dbReference type="ARBA" id="ARBA00022840"/>
    </source>
</evidence>
<evidence type="ECO:0000313" key="12">
    <source>
        <dbReference type="EMBL" id="MET4682760.1"/>
    </source>
</evidence>
<reference evidence="12 13" key="1">
    <citation type="submission" date="2024-06" db="EMBL/GenBank/DDBJ databases">
        <title>Sorghum-associated microbial communities from plants grown in Nebraska, USA.</title>
        <authorList>
            <person name="Schachtman D."/>
        </authorList>
    </citation>
    <scope>NUCLEOTIDE SEQUENCE [LARGE SCALE GENOMIC DNA]</scope>
    <source>
        <strain evidence="12 13">2814</strain>
    </source>
</reference>
<feature type="domain" description="Aminoglycoside phosphotransferase" evidence="11">
    <location>
        <begin position="24"/>
        <end position="253"/>
    </location>
</feature>
<dbReference type="NCBIfam" id="NF033068">
    <property type="entry name" value="APH_3p"/>
    <property type="match status" value="1"/>
</dbReference>
<evidence type="ECO:0000256" key="4">
    <source>
        <dbReference type="ARBA" id="ARBA00022679"/>
    </source>
</evidence>
<dbReference type="GO" id="GO:0008910">
    <property type="term" value="F:kanamycin kinase activity"/>
    <property type="evidence" value="ECO:0007669"/>
    <property type="project" value="UniProtKB-EC"/>
</dbReference>
<dbReference type="Gene3D" id="3.90.1200.10">
    <property type="match status" value="1"/>
</dbReference>
<evidence type="ECO:0000256" key="2">
    <source>
        <dbReference type="ARBA" id="ARBA00012193"/>
    </source>
</evidence>
<dbReference type="PANTHER" id="PTHR21310">
    <property type="entry name" value="AMINOGLYCOSIDE PHOSPHOTRANSFERASE-RELATED-RELATED"/>
    <property type="match status" value="1"/>
</dbReference>
<dbReference type="CDD" id="cd05150">
    <property type="entry name" value="APH"/>
    <property type="match status" value="1"/>
</dbReference>
<keyword evidence="6 10" id="KW-0418">Kinase</keyword>
<keyword evidence="7 10" id="KW-0067">ATP-binding</keyword>
<dbReference type="Proteomes" id="UP001549313">
    <property type="component" value="Unassembled WGS sequence"/>
</dbReference>
<dbReference type="Gene3D" id="3.30.200.20">
    <property type="entry name" value="Phosphorylase Kinase, domain 1"/>
    <property type="match status" value="1"/>
</dbReference>
<proteinExistence type="inferred from homology"/>
<evidence type="ECO:0000256" key="6">
    <source>
        <dbReference type="ARBA" id="ARBA00022777"/>
    </source>
</evidence>
<dbReference type="RefSeq" id="WP_354087698.1">
    <property type="nucleotide sequence ID" value="NZ_JBEPTF010000001.1"/>
</dbReference>
<dbReference type="PANTHER" id="PTHR21310:SF41">
    <property type="entry name" value="3'-PHOSPHOTRANSFERASE, PUTATIVE-RELATED"/>
    <property type="match status" value="1"/>
</dbReference>